<comment type="similarity">
    <text evidence="13">Belongs to the group II decarboxylase family. Sphingosine-1-phosphate lyase subfamily.</text>
</comment>
<evidence type="ECO:0000256" key="9">
    <source>
        <dbReference type="ARBA" id="ARBA00022989"/>
    </source>
</evidence>
<comment type="caution">
    <text evidence="16">The sequence shown here is derived from an EMBL/GenBank/DDBJ whole genome shotgun (WGS) entry which is preliminary data.</text>
</comment>
<dbReference type="PANTHER" id="PTHR42735">
    <property type="match status" value="1"/>
</dbReference>
<evidence type="ECO:0000256" key="12">
    <source>
        <dbReference type="ARBA" id="ARBA00023239"/>
    </source>
</evidence>
<dbReference type="RefSeq" id="WP_007203486.1">
    <property type="nucleotide sequence ID" value="NZ_AKKV01000040.1"/>
</dbReference>
<evidence type="ECO:0000256" key="6">
    <source>
        <dbReference type="ARBA" id="ARBA00022824"/>
    </source>
</evidence>
<comment type="pathway">
    <text evidence="4">Sphingolipid metabolism.</text>
</comment>
<keyword evidence="11" id="KW-0472">Membrane</keyword>
<keyword evidence="6" id="KW-0256">Endoplasmic reticulum</keyword>
<dbReference type="EMBL" id="AKKV01000040">
    <property type="protein sequence ID" value="EIT84115.1"/>
    <property type="molecule type" value="Genomic_DNA"/>
</dbReference>
<dbReference type="PANTHER" id="PTHR42735:SF6">
    <property type="entry name" value="SPHINGOSINE-1-PHOSPHATE LYASE 1"/>
    <property type="match status" value="1"/>
</dbReference>
<dbReference type="STRING" id="1196324.A374_17084"/>
<evidence type="ECO:0000313" key="17">
    <source>
        <dbReference type="Proteomes" id="UP000004080"/>
    </source>
</evidence>
<dbReference type="GO" id="GO:0008117">
    <property type="term" value="F:sphinganine-1-phosphate aldolase activity"/>
    <property type="evidence" value="ECO:0007669"/>
    <property type="project" value="TreeGrafter"/>
</dbReference>
<keyword evidence="7 14" id="KW-0663">Pyridoxal phosphate</keyword>
<evidence type="ECO:0000256" key="3">
    <source>
        <dbReference type="ARBA" id="ARBA00004760"/>
    </source>
</evidence>
<protein>
    <submittedName>
        <fullName evidence="16">Sphingosine-1-phosphate lyase 1</fullName>
    </submittedName>
</protein>
<evidence type="ECO:0000256" key="2">
    <source>
        <dbReference type="ARBA" id="ARBA00004389"/>
    </source>
</evidence>
<dbReference type="Pfam" id="PF00282">
    <property type="entry name" value="Pyridoxal_deC"/>
    <property type="match status" value="1"/>
</dbReference>
<evidence type="ECO:0000256" key="14">
    <source>
        <dbReference type="PIRSR" id="PIRSR602129-50"/>
    </source>
</evidence>
<evidence type="ECO:0000256" key="10">
    <source>
        <dbReference type="ARBA" id="ARBA00023098"/>
    </source>
</evidence>
<keyword evidence="5" id="KW-0812">Transmembrane</keyword>
<dbReference type="GO" id="GO:0016020">
    <property type="term" value="C:membrane"/>
    <property type="evidence" value="ECO:0007669"/>
    <property type="project" value="GOC"/>
</dbReference>
<dbReference type="Proteomes" id="UP000004080">
    <property type="component" value="Unassembled WGS sequence"/>
</dbReference>
<dbReference type="FunFam" id="3.40.640.10:FF:000020">
    <property type="entry name" value="sphingosine-1-phosphate lyase 1"/>
    <property type="match status" value="1"/>
</dbReference>
<evidence type="ECO:0000256" key="5">
    <source>
        <dbReference type="ARBA" id="ARBA00022692"/>
    </source>
</evidence>
<sequence length="482" mass="52804">MRSILPEKGRPYEEILQELATFASDDPHYKEGKTWSLVYYLDQEYTDFLGDAYGQYFSANGLNPTAFKSLKRLEKDVLTYTAELLHGNEKNCGVMTSGGTESCLLAVKTYRDWGRAKGIKKPEMILPVTAHVAWDKGGEYFGVKIKRAALSADYTVDVAAVEKLITRNTVLIVGGAPEYPHGLIDPIEQLGALAQKHHLPFHVDACVGGYILPFLEAHGVDLPLWDFRVPGVTSMSADIHKYGFAAKGASCILYRSMDYFKHQIFVQQDWPGGVFASPALLGTRPGGAYAAAWASIQANGRDGYMKLAERTLHAVKGLKTGIAGIEGLELIGDPKASLLSFRSTSPTLNIFAVGDVMEEKGWLVDRLQRPDALHAMVTASHDAVIDQYVQDLREAVAIVRADPSRGTTGQAATYGMISHIPLRGLVKKQVASLFAASYQLDAEEIDLTNSDALSGDGQSSHKTGFVNTLVNWYVQRKMKKNV</sequence>
<keyword evidence="12 15" id="KW-0456">Lyase</keyword>
<keyword evidence="9" id="KW-1133">Transmembrane helix</keyword>
<evidence type="ECO:0000256" key="15">
    <source>
        <dbReference type="RuleBase" id="RU000382"/>
    </source>
</evidence>
<dbReference type="InterPro" id="IPR015421">
    <property type="entry name" value="PyrdxlP-dep_Trfase_major"/>
</dbReference>
<keyword evidence="10" id="KW-0443">Lipid metabolism</keyword>
<feature type="modified residue" description="N6-(pyridoxal phosphate)lysine" evidence="14">
    <location>
        <position position="241"/>
    </location>
</feature>
<name>I8UB07_9BACL</name>
<evidence type="ECO:0000256" key="4">
    <source>
        <dbReference type="ARBA" id="ARBA00004991"/>
    </source>
</evidence>
<evidence type="ECO:0000256" key="11">
    <source>
        <dbReference type="ARBA" id="ARBA00023136"/>
    </source>
</evidence>
<dbReference type="Gene3D" id="3.90.1150.10">
    <property type="entry name" value="Aspartate Aminotransferase, domain 1"/>
    <property type="match status" value="1"/>
</dbReference>
<evidence type="ECO:0000313" key="16">
    <source>
        <dbReference type="EMBL" id="EIT84115.1"/>
    </source>
</evidence>
<dbReference type="Gene3D" id="3.40.640.10">
    <property type="entry name" value="Type I PLP-dependent aspartate aminotransferase-like (Major domain)"/>
    <property type="match status" value="1"/>
</dbReference>
<dbReference type="OrthoDB" id="9803665at2"/>
<keyword evidence="8" id="KW-0746">Sphingolipid metabolism</keyword>
<comment type="subcellular location">
    <subcellularLocation>
        <location evidence="2">Endoplasmic reticulum membrane</location>
        <topology evidence="2">Single-pass membrane protein</topology>
    </subcellularLocation>
</comment>
<accession>I8UB07</accession>
<evidence type="ECO:0000256" key="7">
    <source>
        <dbReference type="ARBA" id="ARBA00022898"/>
    </source>
</evidence>
<proteinExistence type="inferred from homology"/>
<dbReference type="InterPro" id="IPR050477">
    <property type="entry name" value="GrpII_AminoAcid_Decarb"/>
</dbReference>
<gene>
    <name evidence="16" type="ORF">A374_17084</name>
</gene>
<dbReference type="GO" id="GO:0019752">
    <property type="term" value="P:carboxylic acid metabolic process"/>
    <property type="evidence" value="ECO:0007669"/>
    <property type="project" value="InterPro"/>
</dbReference>
<dbReference type="InterPro" id="IPR015424">
    <property type="entry name" value="PyrdxlP-dep_Trfase"/>
</dbReference>
<evidence type="ECO:0000256" key="13">
    <source>
        <dbReference type="ARBA" id="ARBA00038302"/>
    </source>
</evidence>
<dbReference type="GO" id="GO:0030170">
    <property type="term" value="F:pyridoxal phosphate binding"/>
    <property type="evidence" value="ECO:0007669"/>
    <property type="project" value="InterPro"/>
</dbReference>
<keyword evidence="17" id="KW-1185">Reference proteome</keyword>
<evidence type="ECO:0000256" key="8">
    <source>
        <dbReference type="ARBA" id="ARBA00022919"/>
    </source>
</evidence>
<organism evidence="16 17">
    <name type="scientific">Fictibacillus macauensis ZFHKF-1</name>
    <dbReference type="NCBI Taxonomy" id="1196324"/>
    <lineage>
        <taxon>Bacteria</taxon>
        <taxon>Bacillati</taxon>
        <taxon>Bacillota</taxon>
        <taxon>Bacilli</taxon>
        <taxon>Bacillales</taxon>
        <taxon>Fictibacillaceae</taxon>
        <taxon>Fictibacillus</taxon>
    </lineage>
</organism>
<dbReference type="eggNOG" id="COG0076">
    <property type="taxonomic scope" value="Bacteria"/>
</dbReference>
<dbReference type="GO" id="GO:0030149">
    <property type="term" value="P:sphingolipid catabolic process"/>
    <property type="evidence" value="ECO:0007669"/>
    <property type="project" value="TreeGrafter"/>
</dbReference>
<dbReference type="Gene3D" id="6.10.140.2150">
    <property type="match status" value="1"/>
</dbReference>
<reference evidence="16 17" key="1">
    <citation type="journal article" date="2012" name="J. Bacteriol.">
        <title>Genome of Bacillus macauensis ZFHKF-1, a Long-Chain-Forming Bacterium.</title>
        <authorList>
            <person name="Cai L."/>
            <person name="Zhang T."/>
        </authorList>
    </citation>
    <scope>NUCLEOTIDE SEQUENCE [LARGE SCALE GENOMIC DNA]</scope>
    <source>
        <strain evidence="16 17">ZFHKF-1</strain>
    </source>
</reference>
<dbReference type="SUPFAM" id="SSF53383">
    <property type="entry name" value="PLP-dependent transferases"/>
    <property type="match status" value="1"/>
</dbReference>
<evidence type="ECO:0000256" key="1">
    <source>
        <dbReference type="ARBA" id="ARBA00001933"/>
    </source>
</evidence>
<comment type="cofactor">
    <cofactor evidence="1 14 15">
        <name>pyridoxal 5'-phosphate</name>
        <dbReference type="ChEBI" id="CHEBI:597326"/>
    </cofactor>
</comment>
<dbReference type="GO" id="GO:0004058">
    <property type="term" value="F:aromatic-L-amino-acid decarboxylase activity"/>
    <property type="evidence" value="ECO:0007669"/>
    <property type="project" value="UniProtKB-ARBA"/>
</dbReference>
<dbReference type="InterPro" id="IPR002129">
    <property type="entry name" value="PyrdxlP-dep_de-COase"/>
</dbReference>
<dbReference type="AlphaFoldDB" id="I8UB07"/>
<dbReference type="InterPro" id="IPR015422">
    <property type="entry name" value="PyrdxlP-dep_Trfase_small"/>
</dbReference>
<dbReference type="PATRIC" id="fig|1196324.3.peg.3489"/>
<comment type="pathway">
    <text evidence="3">Lipid metabolism; sphingolipid metabolism.</text>
</comment>